<dbReference type="SUPFAM" id="SSF53187">
    <property type="entry name" value="Zn-dependent exopeptidases"/>
    <property type="match status" value="1"/>
</dbReference>
<dbReference type="EMBL" id="DQWE01000008">
    <property type="protein sequence ID" value="HDI82185.1"/>
    <property type="molecule type" value="Genomic_DNA"/>
</dbReference>
<reference evidence="6" key="1">
    <citation type="journal article" date="2020" name="mSystems">
        <title>Genome- and Community-Level Interaction Insights into Carbon Utilization and Element Cycling Functions of Hydrothermarchaeota in Hydrothermal Sediment.</title>
        <authorList>
            <person name="Zhou Z."/>
            <person name="Liu Y."/>
            <person name="Xu W."/>
            <person name="Pan J."/>
            <person name="Luo Z.H."/>
            <person name="Li M."/>
        </authorList>
    </citation>
    <scope>NUCLEOTIDE SEQUENCE [LARGE SCALE GENOMIC DNA]</scope>
    <source>
        <strain evidence="6">HyVt-102</strain>
    </source>
</reference>
<proteinExistence type="inferred from homology"/>
<keyword evidence="2" id="KW-0031">Aminopeptidase</keyword>
<evidence type="ECO:0000256" key="1">
    <source>
        <dbReference type="ARBA" id="ARBA00006272"/>
    </source>
</evidence>
<evidence type="ECO:0000256" key="2">
    <source>
        <dbReference type="ARBA" id="ARBA00022438"/>
    </source>
</evidence>
<keyword evidence="3" id="KW-0645">Protease</keyword>
<evidence type="ECO:0000256" key="3">
    <source>
        <dbReference type="ARBA" id="ARBA00022670"/>
    </source>
</evidence>
<dbReference type="Gene3D" id="3.40.630.10">
    <property type="entry name" value="Zn peptidases"/>
    <property type="match status" value="1"/>
</dbReference>
<evidence type="ECO:0000313" key="6">
    <source>
        <dbReference type="EMBL" id="HDI82185.1"/>
    </source>
</evidence>
<protein>
    <submittedName>
        <fullName evidence="6">M42 family peptidase</fullName>
    </submittedName>
</protein>
<dbReference type="InterPro" id="IPR023367">
    <property type="entry name" value="Peptidase_M42_dom2"/>
</dbReference>
<dbReference type="SUPFAM" id="SSF101821">
    <property type="entry name" value="Aminopeptidase/glucanase lid domain"/>
    <property type="match status" value="1"/>
</dbReference>
<dbReference type="GO" id="GO:0004177">
    <property type="term" value="F:aminopeptidase activity"/>
    <property type="evidence" value="ECO:0007669"/>
    <property type="project" value="UniProtKB-KW"/>
</dbReference>
<accession>A0A7C0ZH05</accession>
<dbReference type="InterPro" id="IPR051464">
    <property type="entry name" value="Peptidase_M42_aminopept"/>
</dbReference>
<gene>
    <name evidence="6" type="ORF">ENF18_00155</name>
</gene>
<dbReference type="GO" id="GO:0006508">
    <property type="term" value="P:proteolysis"/>
    <property type="evidence" value="ECO:0007669"/>
    <property type="project" value="UniProtKB-KW"/>
</dbReference>
<feature type="non-terminal residue" evidence="6">
    <location>
        <position position="276"/>
    </location>
</feature>
<keyword evidence="4" id="KW-0479">Metal-binding</keyword>
<dbReference type="PANTHER" id="PTHR32481:SF9">
    <property type="entry name" value="ENDOGLUCANASE"/>
    <property type="match status" value="1"/>
</dbReference>
<evidence type="ECO:0000256" key="5">
    <source>
        <dbReference type="ARBA" id="ARBA00022801"/>
    </source>
</evidence>
<dbReference type="InterPro" id="IPR008007">
    <property type="entry name" value="Peptidase_M42"/>
</dbReference>
<sequence>MKDLIKKLSEAFGPSGNEDEVRNIIKKEVKPYADSVKVDKLGNLIVRKKGKGKKIMFAAHMDEIGFIVSYIDKKGFLRFSNVGGLFPINLLHQRVMFKNGLVGVVGEEKRKDFKAVSPLDKLYIDIGAKSKEDAEKKVGVGEMAVFSREFRDLGDRVVGKAMDDRIGCVVLIEALKRIKNPVNDLYFVFTVQEEVGLRGARTSAFGIEPDYAIAVDVTGTGDTPEGWKSPLALGNGVAIKVKDWGMIASAYVRDRLVSIAKKKKIPYQLEVIEGGT</sequence>
<dbReference type="Pfam" id="PF05343">
    <property type="entry name" value="Peptidase_M42"/>
    <property type="match status" value="1"/>
</dbReference>
<name>A0A7C0ZH05_UNCW3</name>
<comment type="caution">
    <text evidence="6">The sequence shown here is derived from an EMBL/GenBank/DDBJ whole genome shotgun (WGS) entry which is preliminary data.</text>
</comment>
<dbReference type="Gene3D" id="2.40.30.40">
    <property type="entry name" value="Peptidase M42, domain 2"/>
    <property type="match status" value="1"/>
</dbReference>
<keyword evidence="5" id="KW-0378">Hydrolase</keyword>
<dbReference type="AlphaFoldDB" id="A0A7C0ZH05"/>
<comment type="similarity">
    <text evidence="1">Belongs to the peptidase M42 family.</text>
</comment>
<dbReference type="GO" id="GO:0046872">
    <property type="term" value="F:metal ion binding"/>
    <property type="evidence" value="ECO:0007669"/>
    <property type="project" value="UniProtKB-KW"/>
</dbReference>
<organism evidence="6">
    <name type="scientific">candidate division WOR-3 bacterium</name>
    <dbReference type="NCBI Taxonomy" id="2052148"/>
    <lineage>
        <taxon>Bacteria</taxon>
        <taxon>Bacteria division WOR-3</taxon>
    </lineage>
</organism>
<evidence type="ECO:0000256" key="4">
    <source>
        <dbReference type="ARBA" id="ARBA00022723"/>
    </source>
</evidence>
<dbReference type="Proteomes" id="UP000885847">
    <property type="component" value="Unassembled WGS sequence"/>
</dbReference>
<dbReference type="PANTHER" id="PTHR32481">
    <property type="entry name" value="AMINOPEPTIDASE"/>
    <property type="match status" value="1"/>
</dbReference>